<dbReference type="SUPFAM" id="SSF48557">
    <property type="entry name" value="L-aspartase-like"/>
    <property type="match status" value="1"/>
</dbReference>
<dbReference type="NCBIfam" id="TIGR00838">
    <property type="entry name" value="argH"/>
    <property type="match status" value="1"/>
</dbReference>
<protein>
    <submittedName>
        <fullName evidence="4">Argininosuccinate lyase-like isoform X2</fullName>
    </submittedName>
</protein>
<feature type="domain" description="Argininosuccinate lyase C-terminal" evidence="3">
    <location>
        <begin position="345"/>
        <end position="394"/>
    </location>
</feature>
<evidence type="ECO:0000256" key="1">
    <source>
        <dbReference type="ARBA" id="ARBA00010755"/>
    </source>
</evidence>
<dbReference type="Gene3D" id="1.10.275.10">
    <property type="entry name" value="Fumarase/aspartase (N-terminal domain)"/>
    <property type="match status" value="1"/>
</dbReference>
<dbReference type="InterPro" id="IPR022761">
    <property type="entry name" value="Fumarate_lyase_N"/>
</dbReference>
<dbReference type="InterPro" id="IPR009049">
    <property type="entry name" value="Argininosuccinate_lyase"/>
</dbReference>
<feature type="domain" description="Fumarate lyase N-terminal" evidence="2">
    <location>
        <begin position="9"/>
        <end position="275"/>
    </location>
</feature>
<dbReference type="Pfam" id="PF00206">
    <property type="entry name" value="Lyase_1"/>
    <property type="match status" value="1"/>
</dbReference>
<comment type="caution">
    <text evidence="4">The sequence shown here is derived from an EMBL/GenBank/DDBJ whole genome shotgun (WGS) entry which is preliminary data.</text>
</comment>
<keyword evidence="5" id="KW-1185">Reference proteome</keyword>
<dbReference type="PRINTS" id="PR00145">
    <property type="entry name" value="ARGSUCLYASE"/>
</dbReference>
<evidence type="ECO:0000259" key="2">
    <source>
        <dbReference type="Pfam" id="PF00206"/>
    </source>
</evidence>
<dbReference type="Proteomes" id="UP000288716">
    <property type="component" value="Unassembled WGS sequence"/>
</dbReference>
<dbReference type="VEuPathDB" id="VectorBase:LDEU000162"/>
<evidence type="ECO:0000313" key="4">
    <source>
        <dbReference type="EMBL" id="RWS31877.1"/>
    </source>
</evidence>
<dbReference type="AlphaFoldDB" id="A0A443SWJ6"/>
<dbReference type="InterPro" id="IPR029419">
    <property type="entry name" value="Arg_succ_lyase_C"/>
</dbReference>
<dbReference type="OrthoDB" id="2561043at2759"/>
<dbReference type="GO" id="GO:0042450">
    <property type="term" value="P:L-arginine biosynthetic process via ornithine"/>
    <property type="evidence" value="ECO:0007669"/>
    <property type="project" value="InterPro"/>
</dbReference>
<dbReference type="PANTHER" id="PTHR43814:SF1">
    <property type="entry name" value="ARGININOSUCCINATE LYASE"/>
    <property type="match status" value="1"/>
</dbReference>
<keyword evidence="4" id="KW-0456">Lyase</keyword>
<evidence type="ECO:0000313" key="5">
    <source>
        <dbReference type="Proteomes" id="UP000288716"/>
    </source>
</evidence>
<dbReference type="Gene3D" id="1.20.200.10">
    <property type="entry name" value="Fumarase/aspartase (Central domain)"/>
    <property type="match status" value="1"/>
</dbReference>
<dbReference type="GO" id="GO:0004056">
    <property type="term" value="F:argininosuccinate lyase activity"/>
    <property type="evidence" value="ECO:0007669"/>
    <property type="project" value="InterPro"/>
</dbReference>
<dbReference type="InterPro" id="IPR024083">
    <property type="entry name" value="Fumarase/histidase_N"/>
</dbReference>
<dbReference type="GO" id="GO:0005829">
    <property type="term" value="C:cytosol"/>
    <property type="evidence" value="ECO:0007669"/>
    <property type="project" value="TreeGrafter"/>
</dbReference>
<comment type="similarity">
    <text evidence="1">Belongs to the lyase 1 family. Argininosuccinate lyase subfamily.</text>
</comment>
<organism evidence="4 5">
    <name type="scientific">Leptotrombidium deliense</name>
    <dbReference type="NCBI Taxonomy" id="299467"/>
    <lineage>
        <taxon>Eukaryota</taxon>
        <taxon>Metazoa</taxon>
        <taxon>Ecdysozoa</taxon>
        <taxon>Arthropoda</taxon>
        <taxon>Chelicerata</taxon>
        <taxon>Arachnida</taxon>
        <taxon>Acari</taxon>
        <taxon>Acariformes</taxon>
        <taxon>Trombidiformes</taxon>
        <taxon>Prostigmata</taxon>
        <taxon>Anystina</taxon>
        <taxon>Parasitengona</taxon>
        <taxon>Trombiculoidea</taxon>
        <taxon>Trombiculidae</taxon>
        <taxon>Leptotrombidium</taxon>
    </lineage>
</organism>
<dbReference type="PANTHER" id="PTHR43814">
    <property type="entry name" value="ARGININOSUCCINATE LYASE"/>
    <property type="match status" value="1"/>
</dbReference>
<dbReference type="CDD" id="cd01359">
    <property type="entry name" value="Argininosuccinate_lyase"/>
    <property type="match status" value="1"/>
</dbReference>
<dbReference type="InterPro" id="IPR008948">
    <property type="entry name" value="L-Aspartase-like"/>
</dbReference>
<gene>
    <name evidence="4" type="ORF">B4U80_04010</name>
</gene>
<sequence length="407" mass="46308">MSAQLWGSRFTTGLDPQMQMFNASIKFDQRLHKNDLEGSIAYAKALHKANLLSEQECKSIVDALIVIGEEWKNNCFVIEENDEDIHTAHERRLKQLVGDEVGGKLHTGRSRNDQVATDLKLWLREGITCLKHCLLQIVETIVLRAEKEIEVIFPGYTHLQRAQPVRWSHWLLSYVCMFVQDFERLHQLNWRLNVCPLGSGAIAGNPFSVDTDFIAQMLSFRTSSSNSMYSVGDRDFVADFQFWASLTAVHLSKLAEDLIIYSTKEFSFHRKQLNATKKECRQFGANPWKATPSTFNKDLQEDKEGIFDTFDTIKNMLDIANGTVATLSVSGVQWNSCRNALSSDMFATDIAYFLVRKGLPFRKAHEIAGKVISTAEQLQCDVVDVPLEKLRTIKYSKNLINQNNCLT</sequence>
<dbReference type="InterPro" id="IPR000362">
    <property type="entry name" value="Fumarate_lyase_fam"/>
</dbReference>
<evidence type="ECO:0000259" key="3">
    <source>
        <dbReference type="Pfam" id="PF14698"/>
    </source>
</evidence>
<accession>A0A443SWJ6</accession>
<dbReference type="FunFam" id="1.10.275.10:FF:000002">
    <property type="entry name" value="Argininosuccinate lyase"/>
    <property type="match status" value="1"/>
</dbReference>
<dbReference type="PRINTS" id="PR00149">
    <property type="entry name" value="FUMRATELYASE"/>
</dbReference>
<proteinExistence type="inferred from homology"/>
<dbReference type="EMBL" id="NCKV01000036">
    <property type="protein sequence ID" value="RWS31877.1"/>
    <property type="molecule type" value="Genomic_DNA"/>
</dbReference>
<dbReference type="Gene3D" id="1.10.40.30">
    <property type="entry name" value="Fumarase/aspartase (C-terminal domain)"/>
    <property type="match status" value="1"/>
</dbReference>
<dbReference type="STRING" id="299467.A0A443SWJ6"/>
<name>A0A443SWJ6_9ACAR</name>
<dbReference type="Pfam" id="PF14698">
    <property type="entry name" value="ASL_C2"/>
    <property type="match status" value="1"/>
</dbReference>
<reference evidence="4 5" key="1">
    <citation type="journal article" date="2018" name="Gigascience">
        <title>Genomes of trombidid mites reveal novel predicted allergens and laterally-transferred genes associated with secondary metabolism.</title>
        <authorList>
            <person name="Dong X."/>
            <person name="Chaisiri K."/>
            <person name="Xia D."/>
            <person name="Armstrong S.D."/>
            <person name="Fang Y."/>
            <person name="Donnelly M.J."/>
            <person name="Kadowaki T."/>
            <person name="McGarry J.W."/>
            <person name="Darby A.C."/>
            <person name="Makepeace B.L."/>
        </authorList>
    </citation>
    <scope>NUCLEOTIDE SEQUENCE [LARGE SCALE GENOMIC DNA]</scope>
    <source>
        <strain evidence="4">UoL-UT</strain>
    </source>
</reference>